<feature type="domain" description="DinB-like" evidence="1">
    <location>
        <begin position="18"/>
        <end position="141"/>
    </location>
</feature>
<gene>
    <name evidence="2" type="ORF">E6G99_13195</name>
</gene>
<proteinExistence type="predicted"/>
<evidence type="ECO:0000313" key="3">
    <source>
        <dbReference type="Proteomes" id="UP000318661"/>
    </source>
</evidence>
<protein>
    <submittedName>
        <fullName evidence="2">DinB family protein</fullName>
    </submittedName>
</protein>
<evidence type="ECO:0000313" key="2">
    <source>
        <dbReference type="EMBL" id="TMI99865.1"/>
    </source>
</evidence>
<name>A0A537KVU2_9BACT</name>
<dbReference type="Gene3D" id="1.20.120.450">
    <property type="entry name" value="dinb family like domain"/>
    <property type="match status" value="1"/>
</dbReference>
<sequence length="165" mass="19087">MDAKEFPTAEIAQWVDAWRQTRALTYDLLRALPYAVMNFSPHPEFGTLVRQIRHAADIEAAYLAAIRTGTMDFAGHPRQRSLEQSKENLEGYMRYVDEELVAGLRALTPAQLVRPVEWGTAKPTLLQHLMWLLQHETLHQGMWAFYAKIADLPLPKSWQETWRLT</sequence>
<dbReference type="EMBL" id="VBAJ01000359">
    <property type="protein sequence ID" value="TMI99865.1"/>
    <property type="molecule type" value="Genomic_DNA"/>
</dbReference>
<evidence type="ECO:0000259" key="1">
    <source>
        <dbReference type="Pfam" id="PF12867"/>
    </source>
</evidence>
<dbReference type="InterPro" id="IPR024775">
    <property type="entry name" value="DinB-like"/>
</dbReference>
<accession>A0A537KVU2</accession>
<organism evidence="2 3">
    <name type="scientific">Candidatus Segetimicrobium genomatis</name>
    <dbReference type="NCBI Taxonomy" id="2569760"/>
    <lineage>
        <taxon>Bacteria</taxon>
        <taxon>Bacillati</taxon>
        <taxon>Candidatus Sysuimicrobiota</taxon>
        <taxon>Candidatus Sysuimicrobiia</taxon>
        <taxon>Candidatus Sysuimicrobiales</taxon>
        <taxon>Candidatus Segetimicrobiaceae</taxon>
        <taxon>Candidatus Segetimicrobium</taxon>
    </lineage>
</organism>
<dbReference type="Pfam" id="PF12867">
    <property type="entry name" value="DinB_2"/>
    <property type="match status" value="1"/>
</dbReference>
<dbReference type="SUPFAM" id="SSF109854">
    <property type="entry name" value="DinB/YfiT-like putative metalloenzymes"/>
    <property type="match status" value="1"/>
</dbReference>
<dbReference type="AlphaFoldDB" id="A0A537KVU2"/>
<reference evidence="2 3" key="1">
    <citation type="journal article" date="2019" name="Nat. Microbiol.">
        <title>Mediterranean grassland soil C-N compound turnover is dependent on rainfall and depth, and is mediated by genomically divergent microorganisms.</title>
        <authorList>
            <person name="Diamond S."/>
            <person name="Andeer P.F."/>
            <person name="Li Z."/>
            <person name="Crits-Christoph A."/>
            <person name="Burstein D."/>
            <person name="Anantharaman K."/>
            <person name="Lane K.R."/>
            <person name="Thomas B.C."/>
            <person name="Pan C."/>
            <person name="Northen T.R."/>
            <person name="Banfield J.F."/>
        </authorList>
    </citation>
    <scope>NUCLEOTIDE SEQUENCE [LARGE SCALE GENOMIC DNA]</scope>
    <source>
        <strain evidence="2">NP_2</strain>
    </source>
</reference>
<comment type="caution">
    <text evidence="2">The sequence shown here is derived from an EMBL/GenBank/DDBJ whole genome shotgun (WGS) entry which is preliminary data.</text>
</comment>
<dbReference type="Proteomes" id="UP000318661">
    <property type="component" value="Unassembled WGS sequence"/>
</dbReference>
<dbReference type="InterPro" id="IPR034660">
    <property type="entry name" value="DinB/YfiT-like"/>
</dbReference>